<keyword evidence="3 6" id="KW-0812">Transmembrane</keyword>
<proteinExistence type="inferred from homology"/>
<evidence type="ECO:0000256" key="1">
    <source>
        <dbReference type="ARBA" id="ARBA00004141"/>
    </source>
</evidence>
<dbReference type="PANTHER" id="PTHR32322:SF2">
    <property type="entry name" value="EAMA DOMAIN-CONTAINING PROTEIN"/>
    <property type="match status" value="1"/>
</dbReference>
<dbReference type="InterPro" id="IPR050638">
    <property type="entry name" value="AA-Vitamin_Transporters"/>
</dbReference>
<feature type="transmembrane region" description="Helical" evidence="6">
    <location>
        <begin position="209"/>
        <end position="232"/>
    </location>
</feature>
<evidence type="ECO:0000259" key="7">
    <source>
        <dbReference type="Pfam" id="PF00892"/>
    </source>
</evidence>
<feature type="transmembrane region" description="Helical" evidence="6">
    <location>
        <begin position="89"/>
        <end position="109"/>
    </location>
</feature>
<name>A0A2T3J1V4_9GAMM</name>
<dbReference type="EMBL" id="PYMH01000002">
    <property type="protein sequence ID" value="PSU35047.1"/>
    <property type="molecule type" value="Genomic_DNA"/>
</dbReference>
<feature type="transmembrane region" description="Helical" evidence="6">
    <location>
        <begin position="64"/>
        <end position="83"/>
    </location>
</feature>
<feature type="transmembrane region" description="Helical" evidence="6">
    <location>
        <begin position="267"/>
        <end position="283"/>
    </location>
</feature>
<reference evidence="8 9" key="1">
    <citation type="submission" date="2018-03" db="EMBL/GenBank/DDBJ databases">
        <title>Whole genome sequencing of Histamine producing bacteria.</title>
        <authorList>
            <person name="Butler K."/>
        </authorList>
    </citation>
    <scope>NUCLEOTIDE SEQUENCE [LARGE SCALE GENOMIC DNA]</scope>
    <source>
        <strain evidence="8 9">JCM 13586</strain>
    </source>
</reference>
<protein>
    <submittedName>
        <fullName evidence="8">EamA family transporter</fullName>
    </submittedName>
</protein>
<feature type="domain" description="EamA" evidence="7">
    <location>
        <begin position="150"/>
        <end position="283"/>
    </location>
</feature>
<evidence type="ECO:0000313" key="8">
    <source>
        <dbReference type="EMBL" id="PSU35047.1"/>
    </source>
</evidence>
<evidence type="ECO:0000256" key="5">
    <source>
        <dbReference type="ARBA" id="ARBA00023136"/>
    </source>
</evidence>
<evidence type="ECO:0000256" key="2">
    <source>
        <dbReference type="ARBA" id="ARBA00007362"/>
    </source>
</evidence>
<dbReference type="PANTHER" id="PTHR32322">
    <property type="entry name" value="INNER MEMBRANE TRANSPORTER"/>
    <property type="match status" value="1"/>
</dbReference>
<feature type="transmembrane region" description="Helical" evidence="6">
    <location>
        <begin position="34"/>
        <end position="52"/>
    </location>
</feature>
<dbReference type="InterPro" id="IPR037185">
    <property type="entry name" value="EmrE-like"/>
</dbReference>
<dbReference type="OrthoDB" id="9809509at2"/>
<organism evidence="8 9">
    <name type="scientific">Photobacterium lutimaris</name>
    <dbReference type="NCBI Taxonomy" id="388278"/>
    <lineage>
        <taxon>Bacteria</taxon>
        <taxon>Pseudomonadati</taxon>
        <taxon>Pseudomonadota</taxon>
        <taxon>Gammaproteobacteria</taxon>
        <taxon>Vibrionales</taxon>
        <taxon>Vibrionaceae</taxon>
        <taxon>Photobacterium</taxon>
    </lineage>
</organism>
<keyword evidence="9" id="KW-1185">Reference proteome</keyword>
<dbReference type="Proteomes" id="UP000241222">
    <property type="component" value="Unassembled WGS sequence"/>
</dbReference>
<comment type="subcellular location">
    <subcellularLocation>
        <location evidence="1">Membrane</location>
        <topology evidence="1">Multi-pass membrane protein</topology>
    </subcellularLocation>
</comment>
<keyword evidence="5 6" id="KW-0472">Membrane</keyword>
<dbReference type="Pfam" id="PF00892">
    <property type="entry name" value="EamA"/>
    <property type="match status" value="2"/>
</dbReference>
<dbReference type="InterPro" id="IPR000620">
    <property type="entry name" value="EamA_dom"/>
</dbReference>
<evidence type="ECO:0000256" key="4">
    <source>
        <dbReference type="ARBA" id="ARBA00022989"/>
    </source>
</evidence>
<accession>A0A2T3J1V4</accession>
<comment type="similarity">
    <text evidence="2">Belongs to the EamA transporter family.</text>
</comment>
<comment type="caution">
    <text evidence="8">The sequence shown here is derived from an EMBL/GenBank/DDBJ whole genome shotgun (WGS) entry which is preliminary data.</text>
</comment>
<dbReference type="GO" id="GO:0016020">
    <property type="term" value="C:membrane"/>
    <property type="evidence" value="ECO:0007669"/>
    <property type="project" value="UniProtKB-SubCell"/>
</dbReference>
<feature type="transmembrane region" description="Helical" evidence="6">
    <location>
        <begin position="149"/>
        <end position="166"/>
    </location>
</feature>
<keyword evidence="4 6" id="KW-1133">Transmembrane helix</keyword>
<gene>
    <name evidence="8" type="ORF">C9I99_08265</name>
</gene>
<evidence type="ECO:0000313" key="9">
    <source>
        <dbReference type="Proteomes" id="UP000241222"/>
    </source>
</evidence>
<feature type="transmembrane region" description="Helical" evidence="6">
    <location>
        <begin position="178"/>
        <end position="197"/>
    </location>
</feature>
<dbReference type="SUPFAM" id="SSF103481">
    <property type="entry name" value="Multidrug resistance efflux transporter EmrE"/>
    <property type="match status" value="2"/>
</dbReference>
<feature type="transmembrane region" description="Helical" evidence="6">
    <location>
        <begin position="244"/>
        <end position="261"/>
    </location>
</feature>
<evidence type="ECO:0000256" key="6">
    <source>
        <dbReference type="SAM" id="Phobius"/>
    </source>
</evidence>
<dbReference type="RefSeq" id="WP_107348368.1">
    <property type="nucleotide sequence ID" value="NZ_PYMH01000002.1"/>
</dbReference>
<dbReference type="AlphaFoldDB" id="A0A2T3J1V4"/>
<evidence type="ECO:0000256" key="3">
    <source>
        <dbReference type="ARBA" id="ARBA00022692"/>
    </source>
</evidence>
<feature type="domain" description="EamA" evidence="7">
    <location>
        <begin position="8"/>
        <end position="135"/>
    </location>
</feature>
<feature type="transmembrane region" description="Helical" evidence="6">
    <location>
        <begin position="121"/>
        <end position="143"/>
    </location>
</feature>
<sequence length="302" mass="32686">MMTRFIPFLFVVLWSSGFIGARLGLPYAEPATFLLLRMVANIAVFLLLVVILRSRIPTGKAMAHCMVAGLLIHGFYLGGTYIAIGLGMPAGLCSLLVGLQPIVTAVVMFGCAGERMRASQWIGLVIGFIGINLVLQGNMAWHQDGSREAAYLFTFLALVGITFGTLYQKKFCQGIDMVGSAVWQYSAAALLFLPVALTTETMVVNWTPTFVFALSWLVLVLSVVAILLLLYMVKHGESSNVASTFYLVPPMTAFQAWLIFGESFDELGAVGFILAAVAVFLVTRKPKLIKSDAYSTSAKSAS</sequence>